<feature type="non-terminal residue" evidence="1">
    <location>
        <position position="43"/>
    </location>
</feature>
<dbReference type="AlphaFoldDB" id="A0A6J4INH9"/>
<proteinExistence type="predicted"/>
<reference evidence="1" key="1">
    <citation type="submission" date="2020-02" db="EMBL/GenBank/DDBJ databases">
        <authorList>
            <person name="Meier V. D."/>
        </authorList>
    </citation>
    <scope>NUCLEOTIDE SEQUENCE</scope>
    <source>
        <strain evidence="1">AVDCRST_MAG08</strain>
    </source>
</reference>
<feature type="non-terminal residue" evidence="1">
    <location>
        <position position="1"/>
    </location>
</feature>
<accession>A0A6J4INH9</accession>
<protein>
    <submittedName>
        <fullName evidence="1">Uncharacterized protein</fullName>
    </submittedName>
</protein>
<gene>
    <name evidence="1" type="ORF">AVDCRST_MAG08-2473</name>
</gene>
<evidence type="ECO:0000313" key="1">
    <source>
        <dbReference type="EMBL" id="CAA9257758.1"/>
    </source>
</evidence>
<name>A0A6J4INH9_9PROT</name>
<sequence length="43" mass="5111">ELPTRFAVVENNPCTEKHYEQHRLACWRRGDRRRHPVLPGTAL</sequence>
<organism evidence="1">
    <name type="scientific">uncultured Acetobacteraceae bacterium</name>
    <dbReference type="NCBI Taxonomy" id="169975"/>
    <lineage>
        <taxon>Bacteria</taxon>
        <taxon>Pseudomonadati</taxon>
        <taxon>Pseudomonadota</taxon>
        <taxon>Alphaproteobacteria</taxon>
        <taxon>Acetobacterales</taxon>
        <taxon>Acetobacteraceae</taxon>
        <taxon>environmental samples</taxon>
    </lineage>
</organism>
<dbReference type="EMBL" id="CADCTG010000185">
    <property type="protein sequence ID" value="CAA9257758.1"/>
    <property type="molecule type" value="Genomic_DNA"/>
</dbReference>